<sequence length="335" mass="36251">MPAVRNSAQSQSKKLSDGEKFALALGLQDRPDTFKECKKALRPLADETFDLTLPLFQQQTAMKAFVDKAVFAFPGYFGGRHDNYKERVDQLERYASSYLQKSGKVSLGKKKRIVDSDAKVPRPKPKPLYRAKATTPLDVPMPDVPTTLNRAAPATPIPDAAAPRRVTVKKPVFATPTKSRHEVGGATPVTAPGVAPPNPAVPATPTQDVATDVNKAHTVPTKPGQGPTTAVPTRKALDAIARHWFHGSKEQQTTTALPVLTVPQFLRDCNPSMSHCAPAFERAGVTTGGDLEGMAHWKEDGLRNFIKDQHLGCSALEVEAIFIGISALAPHHMFA</sequence>
<name>A0AAD7KHE4_9AGAR</name>
<dbReference type="AlphaFoldDB" id="A0AAD7KHE4"/>
<reference evidence="2" key="1">
    <citation type="submission" date="2023-03" db="EMBL/GenBank/DDBJ databases">
        <title>Massive genome expansion in bonnet fungi (Mycena s.s.) driven by repeated elements and novel gene families across ecological guilds.</title>
        <authorList>
            <consortium name="Lawrence Berkeley National Laboratory"/>
            <person name="Harder C.B."/>
            <person name="Miyauchi S."/>
            <person name="Viragh M."/>
            <person name="Kuo A."/>
            <person name="Thoen E."/>
            <person name="Andreopoulos B."/>
            <person name="Lu D."/>
            <person name="Skrede I."/>
            <person name="Drula E."/>
            <person name="Henrissat B."/>
            <person name="Morin E."/>
            <person name="Kohler A."/>
            <person name="Barry K."/>
            <person name="LaButti K."/>
            <person name="Morin E."/>
            <person name="Salamov A."/>
            <person name="Lipzen A."/>
            <person name="Mereny Z."/>
            <person name="Hegedus B."/>
            <person name="Baldrian P."/>
            <person name="Stursova M."/>
            <person name="Weitz H."/>
            <person name="Taylor A."/>
            <person name="Grigoriev I.V."/>
            <person name="Nagy L.G."/>
            <person name="Martin F."/>
            <person name="Kauserud H."/>
        </authorList>
    </citation>
    <scope>NUCLEOTIDE SEQUENCE</scope>
    <source>
        <strain evidence="2">CBHHK182m</strain>
    </source>
</reference>
<comment type="caution">
    <text evidence="2">The sequence shown here is derived from an EMBL/GenBank/DDBJ whole genome shotgun (WGS) entry which is preliminary data.</text>
</comment>
<feature type="region of interest" description="Disordered" evidence="1">
    <location>
        <begin position="178"/>
        <end position="198"/>
    </location>
</feature>
<feature type="compositionally biased region" description="Low complexity" evidence="1">
    <location>
        <begin position="184"/>
        <end position="193"/>
    </location>
</feature>
<protein>
    <submittedName>
        <fullName evidence="2">Uncharacterized protein</fullName>
    </submittedName>
</protein>
<accession>A0AAD7KHE4</accession>
<gene>
    <name evidence="2" type="ORF">B0H16DRAFT_1488108</name>
</gene>
<organism evidence="2 3">
    <name type="scientific">Mycena metata</name>
    <dbReference type="NCBI Taxonomy" id="1033252"/>
    <lineage>
        <taxon>Eukaryota</taxon>
        <taxon>Fungi</taxon>
        <taxon>Dikarya</taxon>
        <taxon>Basidiomycota</taxon>
        <taxon>Agaricomycotina</taxon>
        <taxon>Agaricomycetes</taxon>
        <taxon>Agaricomycetidae</taxon>
        <taxon>Agaricales</taxon>
        <taxon>Marasmiineae</taxon>
        <taxon>Mycenaceae</taxon>
        <taxon>Mycena</taxon>
    </lineage>
</organism>
<evidence type="ECO:0000313" key="3">
    <source>
        <dbReference type="Proteomes" id="UP001215598"/>
    </source>
</evidence>
<dbReference type="EMBL" id="JARKIB010000001">
    <property type="protein sequence ID" value="KAJ7785815.1"/>
    <property type="molecule type" value="Genomic_DNA"/>
</dbReference>
<dbReference type="Proteomes" id="UP001215598">
    <property type="component" value="Unassembled WGS sequence"/>
</dbReference>
<evidence type="ECO:0000256" key="1">
    <source>
        <dbReference type="SAM" id="MobiDB-lite"/>
    </source>
</evidence>
<keyword evidence="3" id="KW-1185">Reference proteome</keyword>
<evidence type="ECO:0000313" key="2">
    <source>
        <dbReference type="EMBL" id="KAJ7785815.1"/>
    </source>
</evidence>
<proteinExistence type="predicted"/>